<evidence type="ECO:0000256" key="2">
    <source>
        <dbReference type="ARBA" id="ARBA00023180"/>
    </source>
</evidence>
<evidence type="ECO:0000313" key="6">
    <source>
        <dbReference type="Proteomes" id="UP000262825"/>
    </source>
</evidence>
<dbReference type="InterPro" id="IPR029052">
    <property type="entry name" value="Metallo-depent_PP-like"/>
</dbReference>
<dbReference type="EMBL" id="UFAJ01001150">
    <property type="protein sequence ID" value="SSD62112.1"/>
    <property type="molecule type" value="Genomic_DNA"/>
</dbReference>
<accession>A0A376BBP4</accession>
<dbReference type="VEuPathDB" id="FungiDB:SCODWIG_03874"/>
<feature type="signal peptide" evidence="3">
    <location>
        <begin position="1"/>
        <end position="17"/>
    </location>
</feature>
<keyword evidence="6" id="KW-1185">Reference proteome</keyword>
<gene>
    <name evidence="5" type="ORF">SCODWIG_03874</name>
</gene>
<dbReference type="CDD" id="cd00842">
    <property type="entry name" value="MPP_ASMase"/>
    <property type="match status" value="1"/>
</dbReference>
<proteinExistence type="predicted"/>
<sequence>MLAQFVSFLFLLITVNAYPAHIDLVSVLNDSDVSWTKNTVADDQLVVQSVQMLYSIGNDTSLSKCEKCKSRLLFGKSLAFTRADLIPTIWKQWCLESGYETTTTCLTNFGRNTVSNSSTGSNFADMLSLMNPLSMDGDYYCHYKESNQCALPVTPSNLSISYMWNNTKPAKAYVAPQPSNETFNVLHISDFHIELDYTVGTDANCSASMCCTPHTSNSKKVPQNHTSTGYNSFYTNANYAVNGTFTQGDWVNVNESSVWVPATTFGNYKCDAPEVLINSSLHSIGDYQKSNNISFDFAIFTGDLVDHDETAYTGYDMTVESEQIIFRDIKNTLDEVPVYSVLGNHDTFPYGEIAQEKSGFQNKFDWNAELMSDLWYDYGWLNASEAQQVKTHYTGFSVTTKQGLKIISLNSNCWYMKNHYAYWNTVEDPDSFGQFEFLISELLDSEANDQRVWIIYHIPVSSDILPPQAKLFGDVIERFSPYTIAAIFNGHTHRDEFQIMYKGNGTSDTKTEDNIVNNAWICQAVTPWVENNPGWRYYEIDTETFSIMNAYNFYTKLNETFTNNGSEPVWNFEYSSRTAYNIDWPTNAPLNATYWHKVATSIGSSNGTLQTYENFAKRFSPYTGDCSTGACDTDYCYVTSFYVDQYANCLNEFNITS</sequence>
<dbReference type="AlphaFoldDB" id="A0A376BBP4"/>
<evidence type="ECO:0000259" key="4">
    <source>
        <dbReference type="Pfam" id="PF00149"/>
    </source>
</evidence>
<feature type="domain" description="Calcineurin-like phosphoesterase" evidence="4">
    <location>
        <begin position="291"/>
        <end position="494"/>
    </location>
</feature>
<feature type="chain" id="PRO_5016902701" description="Calcineurin-like phosphoesterase domain-containing protein" evidence="3">
    <location>
        <begin position="18"/>
        <end position="657"/>
    </location>
</feature>
<dbReference type="PANTHER" id="PTHR10340:SF27">
    <property type="entry name" value="ACL091CP"/>
    <property type="match status" value="1"/>
</dbReference>
<reference evidence="6" key="1">
    <citation type="submission" date="2018-06" db="EMBL/GenBank/DDBJ databases">
        <authorList>
            <person name="Guldener U."/>
        </authorList>
    </citation>
    <scope>NUCLEOTIDE SEQUENCE [LARGE SCALE GENOMIC DNA]</scope>
    <source>
        <strain evidence="6">UTAD17</strain>
    </source>
</reference>
<evidence type="ECO:0000313" key="5">
    <source>
        <dbReference type="EMBL" id="SSD62112.1"/>
    </source>
</evidence>
<keyword evidence="2" id="KW-0325">Glycoprotein</keyword>
<dbReference type="InterPro" id="IPR004843">
    <property type="entry name" value="Calcineurin-like_PHP"/>
</dbReference>
<evidence type="ECO:0000256" key="1">
    <source>
        <dbReference type="ARBA" id="ARBA00022801"/>
    </source>
</evidence>
<organism evidence="5 6">
    <name type="scientific">Saccharomycodes ludwigii</name>
    <dbReference type="NCBI Taxonomy" id="36035"/>
    <lineage>
        <taxon>Eukaryota</taxon>
        <taxon>Fungi</taxon>
        <taxon>Dikarya</taxon>
        <taxon>Ascomycota</taxon>
        <taxon>Saccharomycotina</taxon>
        <taxon>Saccharomycetes</taxon>
        <taxon>Saccharomycodales</taxon>
        <taxon>Saccharomycodaceae</taxon>
        <taxon>Saccharomycodes</taxon>
    </lineage>
</organism>
<dbReference type="Proteomes" id="UP000262825">
    <property type="component" value="Unassembled WGS sequence"/>
</dbReference>
<dbReference type="Gene3D" id="3.60.21.10">
    <property type="match status" value="1"/>
</dbReference>
<keyword evidence="1" id="KW-0378">Hydrolase</keyword>
<dbReference type="SUPFAM" id="SSF56300">
    <property type="entry name" value="Metallo-dependent phosphatases"/>
    <property type="match status" value="1"/>
</dbReference>
<dbReference type="InterPro" id="IPR041805">
    <property type="entry name" value="ASMase/PPN1_MPP"/>
</dbReference>
<keyword evidence="3" id="KW-0732">Signal</keyword>
<dbReference type="GO" id="GO:0008081">
    <property type="term" value="F:phosphoric diester hydrolase activity"/>
    <property type="evidence" value="ECO:0007669"/>
    <property type="project" value="TreeGrafter"/>
</dbReference>
<evidence type="ECO:0000256" key="3">
    <source>
        <dbReference type="SAM" id="SignalP"/>
    </source>
</evidence>
<dbReference type="PANTHER" id="PTHR10340">
    <property type="entry name" value="SPHINGOMYELIN PHOSPHODIESTERASE"/>
    <property type="match status" value="1"/>
</dbReference>
<protein>
    <recommendedName>
        <fullName evidence="4">Calcineurin-like phosphoesterase domain-containing protein</fullName>
    </recommendedName>
</protein>
<name>A0A376BBP4_9ASCO</name>
<dbReference type="Pfam" id="PF00149">
    <property type="entry name" value="Metallophos"/>
    <property type="match status" value="1"/>
</dbReference>